<dbReference type="EMBL" id="PJAI02000008">
    <property type="protein sequence ID" value="TYK65783.1"/>
    <property type="molecule type" value="Genomic_DNA"/>
</dbReference>
<keyword evidence="2" id="KW-1185">Reference proteome</keyword>
<accession>A0ABY3MX46</accession>
<comment type="caution">
    <text evidence="1">The sequence shown here is derived from an EMBL/GenBank/DDBJ whole genome shotgun (WGS) entry which is preliminary data.</text>
</comment>
<evidence type="ECO:0000313" key="2">
    <source>
        <dbReference type="Proteomes" id="UP000815846"/>
    </source>
</evidence>
<organism evidence="1 2">
    <name type="scientific">Colwellia echini</name>
    <dbReference type="NCBI Taxonomy" id="1982103"/>
    <lineage>
        <taxon>Bacteria</taxon>
        <taxon>Pseudomonadati</taxon>
        <taxon>Pseudomonadota</taxon>
        <taxon>Gammaproteobacteria</taxon>
        <taxon>Alteromonadales</taxon>
        <taxon>Colwelliaceae</taxon>
        <taxon>Colwellia</taxon>
    </lineage>
</organism>
<dbReference type="RefSeq" id="WP_101344891.1">
    <property type="nucleotide sequence ID" value="NZ_PJAI02000008.1"/>
</dbReference>
<sequence>MSYINGFKGSFKKRMLFFILLCISFFVQGKEIDSCSKENFNLKFYERSSFKNQSVKPITTSIEDAGLRHRPYPYKAFVVSIIQAVEDNLKKEEACHNGDGKPVNITLEFIEENLVAWMNSTELISLKTDDMSSQLSSPWLKIVIKREPEFNLHAVITWSARQMITDQVFLSGEVIPETFNPVPLTTEAVNKYRSVYVNAVLSSSDYIEDPKILNELPVDLLWLYRHSYQSTRGPFYDNISRLFNTASSRYIELNRALVNQCFDVPNGDFKRYNTVLDLKNIVDTKFFDNYKIEKLTR</sequence>
<name>A0ABY3MX46_9GAMM</name>
<gene>
    <name evidence="1" type="ORF">CWS31_009040</name>
</gene>
<dbReference type="Proteomes" id="UP000815846">
    <property type="component" value="Unassembled WGS sequence"/>
</dbReference>
<proteinExistence type="predicted"/>
<evidence type="ECO:0000313" key="1">
    <source>
        <dbReference type="EMBL" id="TYK65783.1"/>
    </source>
</evidence>
<protein>
    <submittedName>
        <fullName evidence="1">Uncharacterized protein</fullName>
    </submittedName>
</protein>
<reference evidence="1 2" key="1">
    <citation type="submission" date="2019-08" db="EMBL/GenBank/DDBJ databases">
        <title>Microbe sample from Colwellia echini.</title>
        <authorList>
            <person name="Christiansen L."/>
            <person name="Pathiraja D."/>
            <person name="Schultz-Johansen M."/>
            <person name="Choi I.-G."/>
            <person name="Stougaard P."/>
        </authorList>
    </citation>
    <scope>NUCLEOTIDE SEQUENCE [LARGE SCALE GENOMIC DNA]</scope>
    <source>
        <strain evidence="1 2">A3</strain>
    </source>
</reference>